<evidence type="ECO:0000256" key="1">
    <source>
        <dbReference type="SAM" id="Phobius"/>
    </source>
</evidence>
<protein>
    <submittedName>
        <fullName evidence="2">Exosortase F system-associated protein</fullName>
    </submittedName>
</protein>
<keyword evidence="1" id="KW-1133">Transmembrane helix</keyword>
<reference evidence="2" key="1">
    <citation type="submission" date="2022-07" db="EMBL/GenBank/DDBJ databases">
        <title>Description and genome-wide analysis of Profundicola chukchiensis gen. nov., sp. nov., marine bacteria isolated from bottom sediments of the Chukchi Sea.</title>
        <authorList>
            <person name="Romanenko L."/>
            <person name="Otstavnykh N."/>
            <person name="Kurilenko V."/>
            <person name="Eremeev V."/>
            <person name="Velansky P."/>
            <person name="Mikhailov V."/>
            <person name="Isaeva M."/>
        </authorList>
    </citation>
    <scope>NUCLEOTIDE SEQUENCE</scope>
    <source>
        <strain evidence="2">KMM 9713</strain>
    </source>
</reference>
<organism evidence="2 3">
    <name type="scientific">Profundicola chukchiensis</name>
    <dbReference type="NCBI Taxonomy" id="2961959"/>
    <lineage>
        <taxon>Bacteria</taxon>
        <taxon>Pseudomonadati</taxon>
        <taxon>Bacteroidota</taxon>
        <taxon>Flavobacteriia</taxon>
        <taxon>Flavobacteriales</taxon>
        <taxon>Weeksellaceae</taxon>
        <taxon>Profundicola</taxon>
    </lineage>
</organism>
<dbReference type="InterPro" id="IPR026414">
    <property type="entry name" value="ExosoTase_F-assoc_memb"/>
</dbReference>
<keyword evidence="3" id="KW-1185">Reference proteome</keyword>
<dbReference type="Proteomes" id="UP001152599">
    <property type="component" value="Unassembled WGS sequence"/>
</dbReference>
<gene>
    <name evidence="2" type="ORF">NMK71_04535</name>
</gene>
<evidence type="ECO:0000313" key="2">
    <source>
        <dbReference type="EMBL" id="MDG4945673.1"/>
    </source>
</evidence>
<dbReference type="AlphaFoldDB" id="A0A9X4RU17"/>
<keyword evidence="1" id="KW-0472">Membrane</keyword>
<feature type="transmembrane region" description="Helical" evidence="1">
    <location>
        <begin position="83"/>
        <end position="103"/>
    </location>
</feature>
<name>A0A9X4RU17_9FLAO</name>
<evidence type="ECO:0000313" key="3">
    <source>
        <dbReference type="Proteomes" id="UP001152599"/>
    </source>
</evidence>
<dbReference type="RefSeq" id="WP_304420234.1">
    <property type="nucleotide sequence ID" value="NZ_JANCMU010000001.1"/>
</dbReference>
<accession>A0A9X4RU17</accession>
<feature type="transmembrane region" description="Helical" evidence="1">
    <location>
        <begin position="115"/>
        <end position="137"/>
    </location>
</feature>
<feature type="transmembrane region" description="Helical" evidence="1">
    <location>
        <begin position="60"/>
        <end position="76"/>
    </location>
</feature>
<dbReference type="NCBIfam" id="TIGR04127">
    <property type="entry name" value="flavo_near_exo"/>
    <property type="match status" value="1"/>
</dbReference>
<dbReference type="EMBL" id="JANCMU010000001">
    <property type="protein sequence ID" value="MDG4945673.1"/>
    <property type="molecule type" value="Genomic_DNA"/>
</dbReference>
<keyword evidence="1" id="KW-0812">Transmembrane</keyword>
<sequence>MKILRGLLVVALIIGLVMVRKYETQLFYDPILAFFKGDFHHAAFPEIQLGKHLLSISSRYALNALITLGIIQLIFNEIKILKFSLLILLIFFIPFISLYTYFINIEFKEVFTAGFYVRRFLLQPIMLLILVPAIWFYKKQKEA</sequence>
<comment type="caution">
    <text evidence="2">The sequence shown here is derived from an EMBL/GenBank/DDBJ whole genome shotgun (WGS) entry which is preliminary data.</text>
</comment>
<proteinExistence type="predicted"/>